<dbReference type="GO" id="GO:0089702">
    <property type="term" value="F:undecaprenyl-phosphate glucose phosphotransferase activity"/>
    <property type="evidence" value="ECO:0007669"/>
    <property type="project" value="TreeGrafter"/>
</dbReference>
<dbReference type="NCBIfam" id="TIGR03013">
    <property type="entry name" value="EpsB_2"/>
    <property type="match status" value="1"/>
</dbReference>
<evidence type="ECO:0000256" key="5">
    <source>
        <dbReference type="ARBA" id="ARBA00022989"/>
    </source>
</evidence>
<dbReference type="Pfam" id="PF02397">
    <property type="entry name" value="Bac_transf"/>
    <property type="match status" value="1"/>
</dbReference>
<feature type="transmembrane region" description="Helical" evidence="7">
    <location>
        <begin position="174"/>
        <end position="198"/>
    </location>
</feature>
<gene>
    <name evidence="9" type="ORF">COMA2_10303</name>
</gene>
<dbReference type="STRING" id="1742973.COMA2_10303"/>
<proteinExistence type="inferred from homology"/>
<dbReference type="GO" id="GO:0009242">
    <property type="term" value="P:colanic acid biosynthetic process"/>
    <property type="evidence" value="ECO:0007669"/>
    <property type="project" value="TreeGrafter"/>
</dbReference>
<dbReference type="PANTHER" id="PTHR30576">
    <property type="entry name" value="COLANIC BIOSYNTHESIS UDP-GLUCOSE LIPID CARRIER TRANSFERASE"/>
    <property type="match status" value="1"/>
</dbReference>
<evidence type="ECO:0000256" key="1">
    <source>
        <dbReference type="ARBA" id="ARBA00004141"/>
    </source>
</evidence>
<protein>
    <submittedName>
        <fullName evidence="9">Putative Undecaprenyl-phosphate galactose phosphotransferase RfbP</fullName>
        <ecNumber evidence="9">2.7.8.6</ecNumber>
    </submittedName>
</protein>
<dbReference type="AlphaFoldDB" id="A0A0S4L7E0"/>
<keyword evidence="3 9" id="KW-0808">Transferase</keyword>
<dbReference type="Gene3D" id="3.40.50.720">
    <property type="entry name" value="NAD(P)-binding Rossmann-like Domain"/>
    <property type="match status" value="1"/>
</dbReference>
<accession>A0A0S4L7E0</accession>
<keyword evidence="4 7" id="KW-0812">Transmembrane</keyword>
<keyword evidence="10" id="KW-1185">Reference proteome</keyword>
<evidence type="ECO:0000256" key="3">
    <source>
        <dbReference type="ARBA" id="ARBA00022679"/>
    </source>
</evidence>
<evidence type="ECO:0000256" key="7">
    <source>
        <dbReference type="SAM" id="Phobius"/>
    </source>
</evidence>
<dbReference type="GO" id="GO:0047360">
    <property type="term" value="F:undecaprenyl-phosphate galactose phosphotransferase activity"/>
    <property type="evidence" value="ECO:0007669"/>
    <property type="project" value="UniProtKB-EC"/>
</dbReference>
<comment type="similarity">
    <text evidence="2">Belongs to the bacterial sugar transferase family.</text>
</comment>
<dbReference type="NCBIfam" id="TIGR03025">
    <property type="entry name" value="EPS_sugtrans"/>
    <property type="match status" value="1"/>
</dbReference>
<dbReference type="PANTHER" id="PTHR30576:SF21">
    <property type="entry name" value="UDP-GLUCOSE:UNDECAPRENYL-PHOSPHATE GLUCOSE-1-PHOSPHATE TRANSFERASE"/>
    <property type="match status" value="1"/>
</dbReference>
<feature type="domain" description="Bacterial sugar transferase" evidence="8">
    <location>
        <begin position="172"/>
        <end position="354"/>
    </location>
</feature>
<evidence type="ECO:0000313" key="10">
    <source>
        <dbReference type="Proteomes" id="UP000198736"/>
    </source>
</evidence>
<dbReference type="GO" id="GO:0016020">
    <property type="term" value="C:membrane"/>
    <property type="evidence" value="ECO:0007669"/>
    <property type="project" value="UniProtKB-SubCell"/>
</dbReference>
<evidence type="ECO:0000256" key="4">
    <source>
        <dbReference type="ARBA" id="ARBA00022692"/>
    </source>
</evidence>
<dbReference type="Proteomes" id="UP000198736">
    <property type="component" value="Unassembled WGS sequence"/>
</dbReference>
<evidence type="ECO:0000256" key="2">
    <source>
        <dbReference type="ARBA" id="ARBA00006464"/>
    </source>
</evidence>
<comment type="subcellular location">
    <subcellularLocation>
        <location evidence="1">Membrane</location>
        <topology evidence="1">Multi-pass membrane protein</topology>
    </subcellularLocation>
</comment>
<evidence type="ECO:0000256" key="6">
    <source>
        <dbReference type="ARBA" id="ARBA00023136"/>
    </source>
</evidence>
<dbReference type="EMBL" id="CZPZ01000001">
    <property type="protein sequence ID" value="CUS31803.1"/>
    <property type="molecule type" value="Genomic_DNA"/>
</dbReference>
<name>A0A0S4L7E0_9BACT</name>
<sequence length="360" mass="40883">MLVKTDEVVNKDAAVEPELRLCRFTENIYPMWDSLSPRRRILILGAGKLAGELCRVVRSQRLGLAEIVGVLVGGNERVESNSDMPDVIGTHEQVTRVVEAQKVTTVVVCIEDRRSILPVEQLLDLKAMGIDVRDGHQLFEEISGRLSIDSLRPSALVFSNGFKQRMATRIMKRFGDMMVAIVGLLVLIPLFLLVAFLIKIDSSGPVFYRQVRVGLRGRPFLIWKFRSMVQDAENAGAQWAQADDPRISRVGWWLRKTRVDEFPQLINVLRGEMSLVGPRPERPVFVQDLRKTIPYYDLRHTVRPGITGWAQVKFRYGASAEDAHMKLQYDLYYVKRLSFGIDMSVLMQTVRVMLLGEGAQ</sequence>
<dbReference type="EC" id="2.7.8.6" evidence="9"/>
<dbReference type="InterPro" id="IPR017475">
    <property type="entry name" value="EPS_sugar_tfrase"/>
</dbReference>
<dbReference type="InterPro" id="IPR017464">
    <property type="entry name" value="Sugar_tfrase_EpsB_2"/>
</dbReference>
<keyword evidence="6 7" id="KW-0472">Membrane</keyword>
<organism evidence="9 10">
    <name type="scientific">Candidatus Nitrospira nitrificans</name>
    <dbReference type="NCBI Taxonomy" id="1742973"/>
    <lineage>
        <taxon>Bacteria</taxon>
        <taxon>Pseudomonadati</taxon>
        <taxon>Nitrospirota</taxon>
        <taxon>Nitrospiria</taxon>
        <taxon>Nitrospirales</taxon>
        <taxon>Nitrospiraceae</taxon>
        <taxon>Nitrospira</taxon>
    </lineage>
</organism>
<dbReference type="OrthoDB" id="9808602at2"/>
<evidence type="ECO:0000313" key="9">
    <source>
        <dbReference type="EMBL" id="CUS31803.1"/>
    </source>
</evidence>
<evidence type="ECO:0000259" key="8">
    <source>
        <dbReference type="Pfam" id="PF02397"/>
    </source>
</evidence>
<dbReference type="RefSeq" id="WP_090893952.1">
    <property type="nucleotide sequence ID" value="NZ_CZPZ01000001.1"/>
</dbReference>
<reference evidence="10" key="1">
    <citation type="submission" date="2015-10" db="EMBL/GenBank/DDBJ databases">
        <authorList>
            <person name="Luecker S."/>
            <person name="Luecker S."/>
        </authorList>
    </citation>
    <scope>NUCLEOTIDE SEQUENCE [LARGE SCALE GENOMIC DNA]</scope>
</reference>
<dbReference type="InterPro" id="IPR003362">
    <property type="entry name" value="Bact_transf"/>
</dbReference>
<keyword evidence="5 7" id="KW-1133">Transmembrane helix</keyword>